<accession>A0ACD5WDI7</accession>
<protein>
    <submittedName>
        <fullName evidence="1">Uncharacterized protein</fullName>
    </submittedName>
</protein>
<reference evidence="1" key="1">
    <citation type="submission" date="2021-05" db="EMBL/GenBank/DDBJ databases">
        <authorList>
            <person name="Scholz U."/>
            <person name="Mascher M."/>
            <person name="Fiebig A."/>
        </authorList>
    </citation>
    <scope>NUCLEOTIDE SEQUENCE [LARGE SCALE GENOMIC DNA]</scope>
</reference>
<sequence>MDLRSGRRLGSRPPQQRQGPSRRRGADRISFLSDDMILLILERLRCIRTAVRTGVLSRRWRGLWTRLTDLAFSGVAPATIEAALSRFKAASPAGTTFQLDIRLPSTPETAEDEANSLLRAAALFSPAGIAFTITPYLGGPRYSPNVIKLPCFQHATSIELHTQQCTVKLPVAGEFPALESLSSISGRILHIGDFVTRCPRLRVLRAKFRDLGPRWLEEELGSLKDALRSREVAVSIDIGCDICISKLGEFVSGCPSLRALRVDAATSGRHITVHSTTLQELVLGPYKDCRGINIVAPQLKQLTMEVHAGGVLETSVLAPLLKKVSWRRRHTWPVVVFGFWVLKSLSLETATSIGERVLAGDGEDDAWLSVQQLPGAHVLSMAMCASGPSFQQLDFAREMEILSVTEFSVVGIRLEAMGHAYGATLFHLLQALQVHSATRILKVNLVMRTEISEVTKAACTENCFCDDEPKDWSSQSIPLPHLEEVEIQGFKGENHGFDFLKLICRCAPKLTKGSSASMIAMLLHATRLF</sequence>
<name>A0ACD5WDI7_AVESA</name>
<dbReference type="EnsemblPlants" id="AVESA.00010b.r2.4AG0618090.1">
    <property type="protein sequence ID" value="AVESA.00010b.r2.4AG0618090.1.CDS"/>
    <property type="gene ID" value="AVESA.00010b.r2.4AG0618090"/>
</dbReference>
<keyword evidence="2" id="KW-1185">Reference proteome</keyword>
<organism evidence="1 2">
    <name type="scientific">Avena sativa</name>
    <name type="common">Oat</name>
    <dbReference type="NCBI Taxonomy" id="4498"/>
    <lineage>
        <taxon>Eukaryota</taxon>
        <taxon>Viridiplantae</taxon>
        <taxon>Streptophyta</taxon>
        <taxon>Embryophyta</taxon>
        <taxon>Tracheophyta</taxon>
        <taxon>Spermatophyta</taxon>
        <taxon>Magnoliopsida</taxon>
        <taxon>Liliopsida</taxon>
        <taxon>Poales</taxon>
        <taxon>Poaceae</taxon>
        <taxon>BOP clade</taxon>
        <taxon>Pooideae</taxon>
        <taxon>Poodae</taxon>
        <taxon>Poeae</taxon>
        <taxon>Poeae Chloroplast Group 1 (Aveneae type)</taxon>
        <taxon>Aveninae</taxon>
        <taxon>Avena</taxon>
    </lineage>
</organism>
<reference evidence="1" key="2">
    <citation type="submission" date="2025-09" db="UniProtKB">
        <authorList>
            <consortium name="EnsemblPlants"/>
        </authorList>
    </citation>
    <scope>IDENTIFICATION</scope>
</reference>
<evidence type="ECO:0000313" key="1">
    <source>
        <dbReference type="EnsemblPlants" id="AVESA.00010b.r2.4AG0618090.1.CDS"/>
    </source>
</evidence>
<proteinExistence type="predicted"/>
<evidence type="ECO:0000313" key="2">
    <source>
        <dbReference type="Proteomes" id="UP001732700"/>
    </source>
</evidence>
<dbReference type="Proteomes" id="UP001732700">
    <property type="component" value="Chromosome 4A"/>
</dbReference>